<evidence type="ECO:0000313" key="1">
    <source>
        <dbReference type="EMBL" id="KKL98213.1"/>
    </source>
</evidence>
<comment type="caution">
    <text evidence="1">The sequence shown here is derived from an EMBL/GenBank/DDBJ whole genome shotgun (WGS) entry which is preliminary data.</text>
</comment>
<reference evidence="1" key="1">
    <citation type="journal article" date="2015" name="Nature">
        <title>Complex archaea that bridge the gap between prokaryotes and eukaryotes.</title>
        <authorList>
            <person name="Spang A."/>
            <person name="Saw J.H."/>
            <person name="Jorgensen S.L."/>
            <person name="Zaremba-Niedzwiedzka K."/>
            <person name="Martijn J."/>
            <person name="Lind A.E."/>
            <person name="van Eijk R."/>
            <person name="Schleper C."/>
            <person name="Guy L."/>
            <person name="Ettema T.J."/>
        </authorList>
    </citation>
    <scope>NUCLEOTIDE SEQUENCE</scope>
</reference>
<dbReference type="AlphaFoldDB" id="A0A0F9GHK4"/>
<sequence>MIAVLVTTYVPPGGQLRIEAVRRAVESWKAHLGVPGEVHVHVSDDGSAPDLDFGESFWRRLLGDWATLSYSQQQQGGLGASLNTGLAVCTKISPFVLYPMDDWELACDLDLQPWMNLLTQHPEIGCIRMGQPSGSVRGGRGRRFGQQVGVSFERYAFYWSLVPALYHERFFYAYGPFMEAASPAKTEVEYNAAICARPDGPDVLVAMLSPWQHLWSLKLGDLEPNQAVPPERFQATVNTQSYDFG</sequence>
<dbReference type="InterPro" id="IPR029044">
    <property type="entry name" value="Nucleotide-diphossugar_trans"/>
</dbReference>
<dbReference type="SUPFAM" id="SSF53448">
    <property type="entry name" value="Nucleotide-diphospho-sugar transferases"/>
    <property type="match status" value="1"/>
</dbReference>
<dbReference type="EMBL" id="LAZR01017973">
    <property type="protein sequence ID" value="KKL98213.1"/>
    <property type="molecule type" value="Genomic_DNA"/>
</dbReference>
<proteinExistence type="predicted"/>
<evidence type="ECO:0008006" key="2">
    <source>
        <dbReference type="Google" id="ProtNLM"/>
    </source>
</evidence>
<gene>
    <name evidence="1" type="ORF">LCGC14_1826660</name>
</gene>
<accession>A0A0F9GHK4</accession>
<organism evidence="1">
    <name type="scientific">marine sediment metagenome</name>
    <dbReference type="NCBI Taxonomy" id="412755"/>
    <lineage>
        <taxon>unclassified sequences</taxon>
        <taxon>metagenomes</taxon>
        <taxon>ecological metagenomes</taxon>
    </lineage>
</organism>
<name>A0A0F9GHK4_9ZZZZ</name>
<protein>
    <recommendedName>
        <fullName evidence="2">Glycosyltransferase 2-like domain-containing protein</fullName>
    </recommendedName>
</protein>